<evidence type="ECO:0000259" key="1">
    <source>
        <dbReference type="Pfam" id="PF03478"/>
    </source>
</evidence>
<dbReference type="AlphaFoldDB" id="A0A7J7NZ62"/>
<dbReference type="Proteomes" id="UP000541444">
    <property type="component" value="Unassembled WGS sequence"/>
</dbReference>
<evidence type="ECO:0000313" key="3">
    <source>
        <dbReference type="Proteomes" id="UP000541444"/>
    </source>
</evidence>
<evidence type="ECO:0000313" key="2">
    <source>
        <dbReference type="EMBL" id="KAF6172467.1"/>
    </source>
</evidence>
<dbReference type="EMBL" id="JACGCM010000427">
    <property type="protein sequence ID" value="KAF6172467.1"/>
    <property type="molecule type" value="Genomic_DNA"/>
</dbReference>
<dbReference type="InterPro" id="IPR005174">
    <property type="entry name" value="KIB1-4_b-propeller"/>
</dbReference>
<comment type="caution">
    <text evidence="2">The sequence shown here is derived from an EMBL/GenBank/DDBJ whole genome shotgun (WGS) entry which is preliminary data.</text>
</comment>
<sequence>MSYWSELPMDLLDVIGSRILAPNVIDYIRFRAVCKLWRSVLPEKPTHLPPIFPIIVISFNKTTKSRPSLLYNLANNNHYQLDNWYRCNRYYCGSGHGWLVSVDTMGNVSLYNPITRVLSSDCIVMANIKCGSIEKLAFCKVKNDNKSAKKNKKEDKKWMILDIPMSVYTDITYCNGLLYALERQNSDHLLVCGVGRSPGAKFITSLPDSCKCRSFDIYLIESFGEILLLKLAFNSIYFLEPTEIELFKLNSSSQKWSTLEDLEVEEAKDDFHQLWRFDYVVLFAAHRRSCLRMLAEDAVLAKDEKAGKSSEKYCRYPTKDWMRSKNLKPSSKFVVYASSEESSSSDRTMDDSVVIGTVTADNPSVSYGWGVWLHAGGETGQFFKYPENVDIAKKFLQYKKSLDREWGDYVMNIGLWFRTQVRPSGNVEHYQVPSLDRWKRSMDIGDDIDIVYYNATRSEVIEEEFLCYLNQVTYGLSIPLTFFQKGVMNAMLSCPGQLNGNIFEMMRVYEVLNQKWRDSCITRQFVPDDVL</sequence>
<proteinExistence type="predicted"/>
<dbReference type="Pfam" id="PF03478">
    <property type="entry name" value="Beta-prop_KIB1-4"/>
    <property type="match status" value="1"/>
</dbReference>
<organism evidence="2 3">
    <name type="scientific">Kingdonia uniflora</name>
    <dbReference type="NCBI Taxonomy" id="39325"/>
    <lineage>
        <taxon>Eukaryota</taxon>
        <taxon>Viridiplantae</taxon>
        <taxon>Streptophyta</taxon>
        <taxon>Embryophyta</taxon>
        <taxon>Tracheophyta</taxon>
        <taxon>Spermatophyta</taxon>
        <taxon>Magnoliopsida</taxon>
        <taxon>Ranunculales</taxon>
        <taxon>Circaeasteraceae</taxon>
        <taxon>Kingdonia</taxon>
    </lineage>
</organism>
<dbReference type="InterPro" id="IPR050942">
    <property type="entry name" value="F-box_BR-signaling"/>
</dbReference>
<feature type="domain" description="KIB1-4 beta-propeller" evidence="1">
    <location>
        <begin position="119"/>
        <end position="263"/>
    </location>
</feature>
<protein>
    <recommendedName>
        <fullName evidence="1">KIB1-4 beta-propeller domain-containing protein</fullName>
    </recommendedName>
</protein>
<keyword evidence="3" id="KW-1185">Reference proteome</keyword>
<reference evidence="2 3" key="1">
    <citation type="journal article" date="2020" name="IScience">
        <title>Genome Sequencing of the Endangered Kingdonia uniflora (Circaeasteraceae, Ranunculales) Reveals Potential Mechanisms of Evolutionary Specialization.</title>
        <authorList>
            <person name="Sun Y."/>
            <person name="Deng T."/>
            <person name="Zhang A."/>
            <person name="Moore M.J."/>
            <person name="Landis J.B."/>
            <person name="Lin N."/>
            <person name="Zhang H."/>
            <person name="Zhang X."/>
            <person name="Huang J."/>
            <person name="Zhang X."/>
            <person name="Sun H."/>
            <person name="Wang H."/>
        </authorList>
    </citation>
    <scope>NUCLEOTIDE SEQUENCE [LARGE SCALE GENOMIC DNA]</scope>
    <source>
        <strain evidence="2">TB1705</strain>
        <tissue evidence="2">Leaf</tissue>
    </source>
</reference>
<accession>A0A7J7NZ62</accession>
<dbReference type="PANTHER" id="PTHR44259">
    <property type="entry name" value="OS07G0183000 PROTEIN-RELATED"/>
    <property type="match status" value="1"/>
</dbReference>
<gene>
    <name evidence="2" type="ORF">GIB67_006980</name>
</gene>
<dbReference type="OrthoDB" id="622644at2759"/>
<name>A0A7J7NZ62_9MAGN</name>